<feature type="region of interest" description="Disordered" evidence="1">
    <location>
        <begin position="137"/>
        <end position="177"/>
    </location>
</feature>
<dbReference type="Proteomes" id="UP001064489">
    <property type="component" value="Chromosome 5"/>
</dbReference>
<reference evidence="2" key="2">
    <citation type="submission" date="2023-02" db="EMBL/GenBank/DDBJ databases">
        <authorList>
            <person name="Swenson N.G."/>
            <person name="Wegrzyn J.L."/>
            <person name="Mcevoy S.L."/>
        </authorList>
    </citation>
    <scope>NUCLEOTIDE SEQUENCE</scope>
    <source>
        <strain evidence="2">91603</strain>
        <tissue evidence="2">Leaf</tissue>
    </source>
</reference>
<name>A0AAD5NQ52_ACENE</name>
<comment type="caution">
    <text evidence="2">The sequence shown here is derived from an EMBL/GenBank/DDBJ whole genome shotgun (WGS) entry which is preliminary data.</text>
</comment>
<evidence type="ECO:0000256" key="1">
    <source>
        <dbReference type="SAM" id="MobiDB-lite"/>
    </source>
</evidence>
<feature type="compositionally biased region" description="Polar residues" evidence="1">
    <location>
        <begin position="72"/>
        <end position="90"/>
    </location>
</feature>
<feature type="compositionally biased region" description="Polar residues" evidence="1">
    <location>
        <begin position="141"/>
        <end position="153"/>
    </location>
</feature>
<organism evidence="2 3">
    <name type="scientific">Acer negundo</name>
    <name type="common">Box elder</name>
    <dbReference type="NCBI Taxonomy" id="4023"/>
    <lineage>
        <taxon>Eukaryota</taxon>
        <taxon>Viridiplantae</taxon>
        <taxon>Streptophyta</taxon>
        <taxon>Embryophyta</taxon>
        <taxon>Tracheophyta</taxon>
        <taxon>Spermatophyta</taxon>
        <taxon>Magnoliopsida</taxon>
        <taxon>eudicotyledons</taxon>
        <taxon>Gunneridae</taxon>
        <taxon>Pentapetalae</taxon>
        <taxon>rosids</taxon>
        <taxon>malvids</taxon>
        <taxon>Sapindales</taxon>
        <taxon>Sapindaceae</taxon>
        <taxon>Hippocastanoideae</taxon>
        <taxon>Acereae</taxon>
        <taxon>Acer</taxon>
    </lineage>
</organism>
<accession>A0AAD5NQ52</accession>
<proteinExistence type="predicted"/>
<keyword evidence="3" id="KW-1185">Reference proteome</keyword>
<dbReference type="PANTHER" id="PTHR46851:SF23">
    <property type="entry name" value="SWIB_MDM2 DOMAIN-CONTAINING PROTEIN"/>
    <property type="match status" value="1"/>
</dbReference>
<feature type="region of interest" description="Disordered" evidence="1">
    <location>
        <begin position="17"/>
        <end position="90"/>
    </location>
</feature>
<dbReference type="EMBL" id="JAJSOW010000102">
    <property type="protein sequence ID" value="KAI9176935.1"/>
    <property type="molecule type" value="Genomic_DNA"/>
</dbReference>
<dbReference type="AlphaFoldDB" id="A0AAD5NQ52"/>
<feature type="compositionally biased region" description="Basic and acidic residues" evidence="1">
    <location>
        <begin position="54"/>
        <end position="71"/>
    </location>
</feature>
<evidence type="ECO:0000313" key="3">
    <source>
        <dbReference type="Proteomes" id="UP001064489"/>
    </source>
</evidence>
<sequence length="206" mass="22482">MNSEILLQVSNMVKEVPITKLSDDDFSESPAEQSRLLNEVPEVIAETIDEETEPAYKDSTRKEGQECKDGSSDSAPSRTSKTSSGDSGQQEMIMAVAAVITGKSVQVEEPVLTSEMNNVDHLSCMNCYEATMSPLYHDASQEPTTPSSPQAQAHTPPPDPPQSFPLATASESTSPNLVNSMPWKIRRLWSLEPQPSNVHPLLLLPM</sequence>
<dbReference type="PANTHER" id="PTHR46851">
    <property type="entry name" value="OS01G0884500 PROTEIN"/>
    <property type="match status" value="1"/>
</dbReference>
<dbReference type="InterPro" id="IPR045894">
    <property type="entry name" value="At5g08430-like"/>
</dbReference>
<reference evidence="2" key="1">
    <citation type="journal article" date="2022" name="Plant J.">
        <title>Strategies of tolerance reflected in two North American maple genomes.</title>
        <authorList>
            <person name="McEvoy S.L."/>
            <person name="Sezen U.U."/>
            <person name="Trouern-Trend A."/>
            <person name="McMahon S.M."/>
            <person name="Schaberg P.G."/>
            <person name="Yang J."/>
            <person name="Wegrzyn J.L."/>
            <person name="Swenson N.G."/>
        </authorList>
    </citation>
    <scope>NUCLEOTIDE SEQUENCE</scope>
    <source>
        <strain evidence="2">91603</strain>
    </source>
</reference>
<evidence type="ECO:0000313" key="2">
    <source>
        <dbReference type="EMBL" id="KAI9176935.1"/>
    </source>
</evidence>
<gene>
    <name evidence="2" type="ORF">LWI28_008884</name>
</gene>
<protein>
    <submittedName>
        <fullName evidence="2">Uncharacterized protein</fullName>
    </submittedName>
</protein>